<keyword evidence="1" id="KW-0812">Transmembrane</keyword>
<name>A0A6J1QDB6_9HYME</name>
<dbReference type="AlphaFoldDB" id="A0A6J1QDB6"/>
<evidence type="ECO:0000313" key="2">
    <source>
        <dbReference type="Proteomes" id="UP000504618"/>
    </source>
</evidence>
<dbReference type="OrthoDB" id="8185860at2759"/>
<keyword evidence="1" id="KW-1133">Transmembrane helix</keyword>
<protein>
    <submittedName>
        <fullName evidence="3">Uncharacterized protein LOC112460083</fullName>
    </submittedName>
</protein>
<proteinExistence type="predicted"/>
<feature type="transmembrane region" description="Helical" evidence="1">
    <location>
        <begin position="67"/>
        <end position="91"/>
    </location>
</feature>
<gene>
    <name evidence="3" type="primary">LOC112460083</name>
</gene>
<feature type="transmembrane region" description="Helical" evidence="1">
    <location>
        <begin position="129"/>
        <end position="155"/>
    </location>
</feature>
<evidence type="ECO:0000256" key="1">
    <source>
        <dbReference type="SAM" id="Phobius"/>
    </source>
</evidence>
<feature type="transmembrane region" description="Helical" evidence="1">
    <location>
        <begin position="37"/>
        <end position="55"/>
    </location>
</feature>
<dbReference type="GeneID" id="112460083"/>
<evidence type="ECO:0000313" key="3">
    <source>
        <dbReference type="RefSeq" id="XP_024880322.1"/>
    </source>
</evidence>
<organism evidence="2 3">
    <name type="scientific">Temnothorax curvispinosus</name>
    <dbReference type="NCBI Taxonomy" id="300111"/>
    <lineage>
        <taxon>Eukaryota</taxon>
        <taxon>Metazoa</taxon>
        <taxon>Ecdysozoa</taxon>
        <taxon>Arthropoda</taxon>
        <taxon>Hexapoda</taxon>
        <taxon>Insecta</taxon>
        <taxon>Pterygota</taxon>
        <taxon>Neoptera</taxon>
        <taxon>Endopterygota</taxon>
        <taxon>Hymenoptera</taxon>
        <taxon>Apocrita</taxon>
        <taxon>Aculeata</taxon>
        <taxon>Formicoidea</taxon>
        <taxon>Formicidae</taxon>
        <taxon>Myrmicinae</taxon>
        <taxon>Temnothorax</taxon>
    </lineage>
</organism>
<dbReference type="RefSeq" id="XP_024880322.1">
    <property type="nucleotide sequence ID" value="XM_025024554.1"/>
</dbReference>
<dbReference type="Proteomes" id="UP000504618">
    <property type="component" value="Unplaced"/>
</dbReference>
<sequence>MMKNVKKTDKFISIRLARFLMKVIGFWPAKSKTEERLLNGILTYTICMVVMALWIEATELYLGKGDFYAITYTSCSSMPVIIILMKIFFFLRHRKEMLNMLRYTEDNFWYAQYDEYGSKVMEKINKKGIILMCTFTFFVQGTVFTYLLSPIIGILNLNLHRQFSRE</sequence>
<keyword evidence="1" id="KW-0472">Membrane</keyword>
<accession>A0A6J1QDB6</accession>
<keyword evidence="2" id="KW-1185">Reference proteome</keyword>
<reference evidence="3" key="1">
    <citation type="submission" date="2025-08" db="UniProtKB">
        <authorList>
            <consortium name="RefSeq"/>
        </authorList>
    </citation>
    <scope>IDENTIFICATION</scope>
    <source>
        <tissue evidence="3">Whole body</tissue>
    </source>
</reference>